<dbReference type="Proteomes" id="UP001161409">
    <property type="component" value="Unassembled WGS sequence"/>
</dbReference>
<sequence>MGAVFRPYSPSDSLQSDRTSGDRQRHREKLREALKRNIADVISEQSIIGRGPDSIVKVPIRGIKEYRFVYGSNNPQVAQGNGDSEPGQIVGKTRQQGKSGDGKAGNQPGEDYYETDVTLEELVEIMFEDLELPDLESKPLRQIESDYTHKRSGTKQVGIRAHLDKKKTAKNRIKRRFVHEKIERARQQDAAPLTPEPPPVPADEQEEARFPFSQRDFRYHRHKPDIRYESNAVVICIMDTSGSMNVMKKYLARSFFFLLYQFVRLKYRHTELVFIAHDTRAREVNEDDFFHRGESGGTMISSGYQKALDIIRSRYDPSLWNVYAFHCSDGDNFQEDIPKTLKLAQELCQCCNLFGYGEIKPAGGVSWGTPMLKYFDEINEPNFETLGISSKADVWPKFKAFLSRDKQTPAYTGNIFDPTG</sequence>
<dbReference type="InterPro" id="IPR006698">
    <property type="entry name" value="UPF0229"/>
</dbReference>
<dbReference type="CDD" id="cd00198">
    <property type="entry name" value="vWFA"/>
    <property type="match status" value="1"/>
</dbReference>
<feature type="region of interest" description="Disordered" evidence="1">
    <location>
        <begin position="1"/>
        <end position="28"/>
    </location>
</feature>
<reference evidence="2" key="1">
    <citation type="journal article" date="2014" name="Int. J. Syst. Evol. Microbiol.">
        <title>Complete genome of a new Firmicutes species belonging to the dominant human colonic microbiota ('Ruminococcus bicirculans') reveals two chromosomes and a selective capacity to utilize plant glucans.</title>
        <authorList>
            <consortium name="NISC Comparative Sequencing Program"/>
            <person name="Wegmann U."/>
            <person name="Louis P."/>
            <person name="Goesmann A."/>
            <person name="Henrissat B."/>
            <person name="Duncan S.H."/>
            <person name="Flint H.J."/>
        </authorList>
    </citation>
    <scope>NUCLEOTIDE SEQUENCE</scope>
    <source>
        <strain evidence="2">NBRC 103408</strain>
    </source>
</reference>
<dbReference type="PANTHER" id="PTHR30510">
    <property type="entry name" value="UPF0229 PROTEIN YEAH"/>
    <property type="match status" value="1"/>
</dbReference>
<name>A0ABQ5U5X8_9PROT</name>
<dbReference type="SUPFAM" id="SSF53300">
    <property type="entry name" value="vWA-like"/>
    <property type="match status" value="1"/>
</dbReference>
<dbReference type="Pfam" id="PF04285">
    <property type="entry name" value="DUF444"/>
    <property type="match status" value="1"/>
</dbReference>
<protein>
    <submittedName>
        <fullName evidence="2">UPF0229 protein</fullName>
    </submittedName>
</protein>
<comment type="caution">
    <text evidence="2">The sequence shown here is derived from an EMBL/GenBank/DDBJ whole genome shotgun (WGS) entry which is preliminary data.</text>
</comment>
<reference evidence="2" key="2">
    <citation type="submission" date="2023-01" db="EMBL/GenBank/DDBJ databases">
        <title>Draft genome sequence of Sneathiella chinensis strain NBRC 103408.</title>
        <authorList>
            <person name="Sun Q."/>
            <person name="Mori K."/>
        </authorList>
    </citation>
    <scope>NUCLEOTIDE SEQUENCE</scope>
    <source>
        <strain evidence="2">NBRC 103408</strain>
    </source>
</reference>
<keyword evidence="3" id="KW-1185">Reference proteome</keyword>
<feature type="compositionally biased region" description="Basic and acidic residues" evidence="1">
    <location>
        <begin position="19"/>
        <end position="28"/>
    </location>
</feature>
<dbReference type="RefSeq" id="WP_169560858.1">
    <property type="nucleotide sequence ID" value="NZ_BSNF01000006.1"/>
</dbReference>
<feature type="region of interest" description="Disordered" evidence="1">
    <location>
        <begin position="184"/>
        <end position="205"/>
    </location>
</feature>
<evidence type="ECO:0000313" key="2">
    <source>
        <dbReference type="EMBL" id="GLQ06717.1"/>
    </source>
</evidence>
<dbReference type="InterPro" id="IPR036465">
    <property type="entry name" value="vWFA_dom_sf"/>
</dbReference>
<accession>A0ABQ5U5X8</accession>
<organism evidence="2 3">
    <name type="scientific">Sneathiella chinensis</name>
    <dbReference type="NCBI Taxonomy" id="349750"/>
    <lineage>
        <taxon>Bacteria</taxon>
        <taxon>Pseudomonadati</taxon>
        <taxon>Pseudomonadota</taxon>
        <taxon>Alphaproteobacteria</taxon>
        <taxon>Sneathiellales</taxon>
        <taxon>Sneathiellaceae</taxon>
        <taxon>Sneathiella</taxon>
    </lineage>
</organism>
<gene>
    <name evidence="2" type="ORF">GCM10007924_19380</name>
</gene>
<dbReference type="PANTHER" id="PTHR30510:SF2">
    <property type="entry name" value="UPF0229 PROTEIN YEAH"/>
    <property type="match status" value="1"/>
</dbReference>
<evidence type="ECO:0000256" key="1">
    <source>
        <dbReference type="SAM" id="MobiDB-lite"/>
    </source>
</evidence>
<proteinExistence type="predicted"/>
<evidence type="ECO:0000313" key="3">
    <source>
        <dbReference type="Proteomes" id="UP001161409"/>
    </source>
</evidence>
<feature type="region of interest" description="Disordered" evidence="1">
    <location>
        <begin position="75"/>
        <end position="111"/>
    </location>
</feature>
<dbReference type="EMBL" id="BSNF01000006">
    <property type="protein sequence ID" value="GLQ06717.1"/>
    <property type="molecule type" value="Genomic_DNA"/>
</dbReference>